<evidence type="ECO:0000256" key="3">
    <source>
        <dbReference type="ARBA" id="ARBA00022989"/>
    </source>
</evidence>
<dbReference type="InterPro" id="IPR052719">
    <property type="entry name" value="CvpA-like"/>
</dbReference>
<organism evidence="7 8">
    <name type="scientific">Rhizobium aquaticum</name>
    <dbReference type="NCBI Taxonomy" id="1549636"/>
    <lineage>
        <taxon>Bacteria</taxon>
        <taxon>Pseudomonadati</taxon>
        <taxon>Pseudomonadota</taxon>
        <taxon>Alphaproteobacteria</taxon>
        <taxon>Hyphomicrobiales</taxon>
        <taxon>Rhizobiaceae</taxon>
        <taxon>Rhizobium/Agrobacterium group</taxon>
        <taxon>Rhizobium</taxon>
    </lineage>
</organism>
<feature type="transmembrane region" description="Helical" evidence="6">
    <location>
        <begin position="103"/>
        <end position="127"/>
    </location>
</feature>
<dbReference type="EMBL" id="JBEPMB010000001">
    <property type="protein sequence ID" value="MET3613136.1"/>
    <property type="molecule type" value="Genomic_DNA"/>
</dbReference>
<feature type="transmembrane region" description="Helical" evidence="6">
    <location>
        <begin position="6"/>
        <end position="23"/>
    </location>
</feature>
<keyword evidence="2 6" id="KW-0812">Transmembrane</keyword>
<proteinExistence type="predicted"/>
<feature type="compositionally biased region" description="Low complexity" evidence="5">
    <location>
        <begin position="187"/>
        <end position="205"/>
    </location>
</feature>
<dbReference type="InterPro" id="IPR003825">
    <property type="entry name" value="Colicin-V_CvpA"/>
</dbReference>
<evidence type="ECO:0000256" key="2">
    <source>
        <dbReference type="ARBA" id="ARBA00022692"/>
    </source>
</evidence>
<sequence>MPITLLDGIVLGVALFSAVLAMVRGFSREVLSVASWAGSAYAAYKLYPFVLPYAQQYTSSKTVAFAGSAGVVFLVALILLSYITMKIADFIIDSRIGALDRTLGFLFGAARGVLIVVVAMMFFNWLVEPTKRPDWISNAKSKPLIDNLGNRLIAMLPDNIDATLLERLKGVMPQKGTEEAPDDAADDGTAPDNAAPANPKAPDATKSPETTKTPDAKKAPDTTKAPRTNGTNG</sequence>
<keyword evidence="4 6" id="KW-0472">Membrane</keyword>
<dbReference type="PANTHER" id="PTHR36926:SF1">
    <property type="entry name" value="COLICIN V PRODUCTION PROTEIN"/>
    <property type="match status" value="1"/>
</dbReference>
<evidence type="ECO:0000256" key="1">
    <source>
        <dbReference type="ARBA" id="ARBA00004141"/>
    </source>
</evidence>
<name>A0ABV2IYG4_9HYPH</name>
<evidence type="ECO:0000256" key="6">
    <source>
        <dbReference type="SAM" id="Phobius"/>
    </source>
</evidence>
<dbReference type="PANTHER" id="PTHR36926">
    <property type="entry name" value="COLICIN V PRODUCTION PROTEIN"/>
    <property type="match status" value="1"/>
</dbReference>
<dbReference type="RefSeq" id="WP_354555628.1">
    <property type="nucleotide sequence ID" value="NZ_JBEPMB010000001.1"/>
</dbReference>
<gene>
    <name evidence="7" type="ORF">ABID16_001441</name>
</gene>
<feature type="transmembrane region" description="Helical" evidence="6">
    <location>
        <begin position="62"/>
        <end position="83"/>
    </location>
</feature>
<dbReference type="Pfam" id="PF02674">
    <property type="entry name" value="Colicin_V"/>
    <property type="match status" value="1"/>
</dbReference>
<protein>
    <submittedName>
        <fullName evidence="7">Membrane protein required for colicin V production</fullName>
    </submittedName>
</protein>
<dbReference type="Proteomes" id="UP001549047">
    <property type="component" value="Unassembled WGS sequence"/>
</dbReference>
<feature type="region of interest" description="Disordered" evidence="5">
    <location>
        <begin position="173"/>
        <end position="233"/>
    </location>
</feature>
<evidence type="ECO:0000256" key="4">
    <source>
        <dbReference type="ARBA" id="ARBA00023136"/>
    </source>
</evidence>
<comment type="caution">
    <text evidence="7">The sequence shown here is derived from an EMBL/GenBank/DDBJ whole genome shotgun (WGS) entry which is preliminary data.</text>
</comment>
<keyword evidence="3 6" id="KW-1133">Transmembrane helix</keyword>
<feature type="compositionally biased region" description="Basic and acidic residues" evidence="5">
    <location>
        <begin position="212"/>
        <end position="221"/>
    </location>
</feature>
<evidence type="ECO:0000313" key="8">
    <source>
        <dbReference type="Proteomes" id="UP001549047"/>
    </source>
</evidence>
<feature type="transmembrane region" description="Helical" evidence="6">
    <location>
        <begin position="30"/>
        <end position="50"/>
    </location>
</feature>
<reference evidence="7 8" key="1">
    <citation type="submission" date="2024-06" db="EMBL/GenBank/DDBJ databases">
        <title>Genomic Encyclopedia of Type Strains, Phase IV (KMG-IV): sequencing the most valuable type-strain genomes for metagenomic binning, comparative biology and taxonomic classification.</title>
        <authorList>
            <person name="Goeker M."/>
        </authorList>
    </citation>
    <scope>NUCLEOTIDE SEQUENCE [LARGE SCALE GENOMIC DNA]</scope>
    <source>
        <strain evidence="7 8">DSM 29780</strain>
    </source>
</reference>
<comment type="subcellular location">
    <subcellularLocation>
        <location evidence="1">Membrane</location>
        <topology evidence="1">Multi-pass membrane protein</topology>
    </subcellularLocation>
</comment>
<accession>A0ABV2IYG4</accession>
<evidence type="ECO:0000313" key="7">
    <source>
        <dbReference type="EMBL" id="MET3613136.1"/>
    </source>
</evidence>
<evidence type="ECO:0000256" key="5">
    <source>
        <dbReference type="SAM" id="MobiDB-lite"/>
    </source>
</evidence>
<keyword evidence="8" id="KW-1185">Reference proteome</keyword>